<accession>A0ABQ9AZB2</accession>
<proteinExistence type="predicted"/>
<evidence type="ECO:0008006" key="3">
    <source>
        <dbReference type="Google" id="ProtNLM"/>
    </source>
</evidence>
<reference evidence="1" key="1">
    <citation type="submission" date="2022-10" db="EMBL/GenBank/DDBJ databases">
        <authorList>
            <person name="Hyden B.L."/>
            <person name="Feng K."/>
            <person name="Yates T."/>
            <person name="Jawdy S."/>
            <person name="Smart L.B."/>
            <person name="Muchero W."/>
        </authorList>
    </citation>
    <scope>NUCLEOTIDE SEQUENCE</scope>
    <source>
        <tissue evidence="1">Shoot tip</tissue>
    </source>
</reference>
<reference evidence="1" key="2">
    <citation type="journal article" date="2023" name="Int. J. Mol. Sci.">
        <title>De Novo Assembly and Annotation of 11 Diverse Shrub Willow (Salix) Genomes Reveals Novel Gene Organization in Sex-Linked Regions.</title>
        <authorList>
            <person name="Hyden B."/>
            <person name="Feng K."/>
            <person name="Yates T.B."/>
            <person name="Jawdy S."/>
            <person name="Cereghino C."/>
            <person name="Smart L.B."/>
            <person name="Muchero W."/>
        </authorList>
    </citation>
    <scope>NUCLEOTIDE SEQUENCE</scope>
    <source>
        <tissue evidence="1">Shoot tip</tissue>
    </source>
</reference>
<organism evidence="1 2">
    <name type="scientific">Salix suchowensis</name>
    <dbReference type="NCBI Taxonomy" id="1278906"/>
    <lineage>
        <taxon>Eukaryota</taxon>
        <taxon>Viridiplantae</taxon>
        <taxon>Streptophyta</taxon>
        <taxon>Embryophyta</taxon>
        <taxon>Tracheophyta</taxon>
        <taxon>Spermatophyta</taxon>
        <taxon>Magnoliopsida</taxon>
        <taxon>eudicotyledons</taxon>
        <taxon>Gunneridae</taxon>
        <taxon>Pentapetalae</taxon>
        <taxon>rosids</taxon>
        <taxon>fabids</taxon>
        <taxon>Malpighiales</taxon>
        <taxon>Salicaceae</taxon>
        <taxon>Saliceae</taxon>
        <taxon>Salix</taxon>
    </lineage>
</organism>
<comment type="caution">
    <text evidence="1">The sequence shown here is derived from an EMBL/GenBank/DDBJ whole genome shotgun (WGS) entry which is preliminary data.</text>
</comment>
<sequence length="73" mass="8881">MFSCFLILFCYFVEVKFLLYLEWHLFKCTYHASTTVRYCYCEESLMSRQYIRSYDFPITAQLVMPLSNYSLLV</sequence>
<protein>
    <recommendedName>
        <fullName evidence="3">Secreted protein</fullName>
    </recommendedName>
</protein>
<gene>
    <name evidence="1" type="ORF">OIU77_002474</name>
</gene>
<evidence type="ECO:0000313" key="2">
    <source>
        <dbReference type="Proteomes" id="UP001141253"/>
    </source>
</evidence>
<evidence type="ECO:0000313" key="1">
    <source>
        <dbReference type="EMBL" id="KAJ6365918.1"/>
    </source>
</evidence>
<name>A0ABQ9AZB2_9ROSI</name>
<dbReference type="Proteomes" id="UP001141253">
    <property type="component" value="Chromosome 7"/>
</dbReference>
<dbReference type="EMBL" id="JAPFFI010000014">
    <property type="protein sequence ID" value="KAJ6365918.1"/>
    <property type="molecule type" value="Genomic_DNA"/>
</dbReference>
<keyword evidence="2" id="KW-1185">Reference proteome</keyword>